<dbReference type="STRING" id="1212491.LFA_1853"/>
<feature type="repeat" description="ANK" evidence="3">
    <location>
        <begin position="36"/>
        <end position="74"/>
    </location>
</feature>
<sequence length="1239" mass="139642">MNSASLLELLNGVKRAYNVVEKLSEANFVITDTTDEGDSVLHVLAKSKHAQTSDFSDYLQELVDAGANVNAVDKQGNGFLHYYLENSARYKENKTFKILLNNEDFDIDQILTNGQTFFESIYHSNDLYSRDSMGMFIKHKKFNPNQKTSKHNSVLLHMVVENAYKHKEHMHDVARNPQANPNTKNDNGQTVLGLVLSDAKYKDMELITALINHQQCDINVLDHDGNNYLQLMIISCLFQAEEIAQLLINKGIDATHKNNQGQSAFDLILENRSGRSDYVNKTLLIEVLKLHPASLLEQYSDGKSILGEVLKSDDYTFKCEFTTLLKLCKNQENSDEFLKNIVAECFEGFHQGRVSSEAIVALTEALIDANINIDLEYCFALTAIANPDFEKRKINSNFKLLKPNLDLKTVISHVKRLTKDNSGERLRALAYLNEFGFSLDSLDDGTLTLEDECLHAKTRQDINIATKMFGHLFSLSGSVPINDAFTKLTGSSPLDTAPFMTHLMNAYVAHCETNKKHTEHLDTIRQVRNMTVKAMRFYLMSKSWVSYYPSSSTSKEDMLLSMIEDSKNSGVEVITGWPGHTMNLVVKQGDLYRNNGGGCSTDATTEHYKISKPENITKDVFTTLYQDSNELNKTYIQRDLHSLLGLVFSGSIPGDFQTVGNCSLYSQIISLKTKYRLFLSESIADELFAETIKFFEQFYLEEYLSLHANNPTVPHLLMRLIIQKLMPENQLELVGKLLAEHFTSGANQEILQTEFMLKRWQLVINGSSTEQLDEQLRALGVVLKPISARLQILEHFLSDKVTAEDLEQLKSWPLDEQTFQGDHLLHFAVMNNNIALASSLIQMFPNAVNQTNWYGEEPLCLVNSVEMIDTLVNAGASVTRTHDDNALDCAIRKNRIDLVRALLRHGAKPSEYSAYYAASRDSMILQSLMERYPESVTKPTHSYSTSIHAAARVGNNENLHTLVYYGGANPDTSDVNGITPLQLALKNGRRDTARLLIEYPGTLFKAPHRGDSVVKMAQDEEIQKEIELKEQERKADLEYFQTTFKNSKPGIIEEDIDYLIVAIRTNNVRAIRGCLLAYPNIKVVDTSSLYCTTPIGEAIRRLAGITGEEYDNAFAIVKMLLKTPAIDINAVQASSEPILFWATSLGDVNVLDLFLADKKLNPNQQDNIGYTALHDAVERGHLNCVKRLLQDERVDSTIVNKRNETAADLDSFRYGSRECREEVIQHQSRSEQSGLSFIA</sequence>
<keyword evidence="2 3" id="KW-0040">ANK repeat</keyword>
<feature type="repeat" description="ANK" evidence="3">
    <location>
        <begin position="1168"/>
        <end position="1201"/>
    </location>
</feature>
<evidence type="ECO:0008006" key="6">
    <source>
        <dbReference type="Google" id="ProtNLM"/>
    </source>
</evidence>
<dbReference type="InterPro" id="IPR002110">
    <property type="entry name" value="Ankyrin_rpt"/>
</dbReference>
<dbReference type="Proteomes" id="UP000032430">
    <property type="component" value="Chromosome I"/>
</dbReference>
<dbReference type="EMBL" id="LN614827">
    <property type="protein sequence ID" value="CEG57250.1"/>
    <property type="molecule type" value="Genomic_DNA"/>
</dbReference>
<dbReference type="AlphaFoldDB" id="A0A098G6X9"/>
<dbReference type="InterPro" id="IPR036770">
    <property type="entry name" value="Ankyrin_rpt-contain_sf"/>
</dbReference>
<dbReference type="PANTHER" id="PTHR24198">
    <property type="entry name" value="ANKYRIN REPEAT AND PROTEIN KINASE DOMAIN-CONTAINING PROTEIN"/>
    <property type="match status" value="1"/>
</dbReference>
<dbReference type="SUPFAM" id="SSF48403">
    <property type="entry name" value="Ankyrin repeat"/>
    <property type="match status" value="2"/>
</dbReference>
<dbReference type="HOGENOM" id="CLU_266857_0_0_6"/>
<protein>
    <recommendedName>
        <fullName evidence="6">Ankyrin repeat protein</fullName>
    </recommendedName>
</protein>
<name>A0A098G6X9_9GAMM</name>
<evidence type="ECO:0000256" key="3">
    <source>
        <dbReference type="PROSITE-ProRule" id="PRU00023"/>
    </source>
</evidence>
<dbReference type="RefSeq" id="WP_045095781.1">
    <property type="nucleotide sequence ID" value="NZ_LN614827.1"/>
</dbReference>
<feature type="repeat" description="ANK" evidence="3">
    <location>
        <begin position="976"/>
        <end position="998"/>
    </location>
</feature>
<evidence type="ECO:0000313" key="5">
    <source>
        <dbReference type="Proteomes" id="UP000032430"/>
    </source>
</evidence>
<evidence type="ECO:0000313" key="4">
    <source>
        <dbReference type="EMBL" id="CEG57250.1"/>
    </source>
</evidence>
<dbReference type="Gene3D" id="1.25.40.20">
    <property type="entry name" value="Ankyrin repeat-containing domain"/>
    <property type="match status" value="4"/>
</dbReference>
<reference evidence="5" key="1">
    <citation type="submission" date="2014-09" db="EMBL/GenBank/DDBJ databases">
        <authorList>
            <person name="Gomez-Valero L."/>
        </authorList>
    </citation>
    <scope>NUCLEOTIDE SEQUENCE [LARGE SCALE GENOMIC DNA]</scope>
    <source>
        <strain evidence="5">ATCC700992</strain>
    </source>
</reference>
<keyword evidence="1" id="KW-0677">Repeat</keyword>
<dbReference type="Pfam" id="PF12796">
    <property type="entry name" value="Ank_2"/>
    <property type="match status" value="3"/>
</dbReference>
<accession>A0A098G6X9</accession>
<keyword evidence="5" id="KW-1185">Reference proteome</keyword>
<evidence type="ECO:0000256" key="2">
    <source>
        <dbReference type="ARBA" id="ARBA00023043"/>
    </source>
</evidence>
<proteinExistence type="predicted"/>
<dbReference type="PROSITE" id="PS50297">
    <property type="entry name" value="ANK_REP_REGION"/>
    <property type="match status" value="2"/>
</dbReference>
<dbReference type="OrthoDB" id="5630385at2"/>
<gene>
    <name evidence="4" type="ORF">LFA_1853</name>
</gene>
<dbReference type="KEGG" id="lfa:LFA_1853"/>
<dbReference type="SMART" id="SM00248">
    <property type="entry name" value="ANK"/>
    <property type="match status" value="12"/>
</dbReference>
<evidence type="ECO:0000256" key="1">
    <source>
        <dbReference type="ARBA" id="ARBA00022737"/>
    </source>
</evidence>
<dbReference type="PROSITE" id="PS50088">
    <property type="entry name" value="ANK_REPEAT"/>
    <property type="match status" value="3"/>
</dbReference>
<dbReference type="PANTHER" id="PTHR24198:SF165">
    <property type="entry name" value="ANKYRIN REPEAT-CONTAINING PROTEIN-RELATED"/>
    <property type="match status" value="1"/>
</dbReference>
<organism evidence="4 5">
    <name type="scientific">Legionella fallonii LLAP-10</name>
    <dbReference type="NCBI Taxonomy" id="1212491"/>
    <lineage>
        <taxon>Bacteria</taxon>
        <taxon>Pseudomonadati</taxon>
        <taxon>Pseudomonadota</taxon>
        <taxon>Gammaproteobacteria</taxon>
        <taxon>Legionellales</taxon>
        <taxon>Legionellaceae</taxon>
        <taxon>Legionella</taxon>
    </lineage>
</organism>